<accession>A0ABU5STK2</accession>
<dbReference type="GO" id="GO:0016740">
    <property type="term" value="F:transferase activity"/>
    <property type="evidence" value="ECO:0007669"/>
    <property type="project" value="UniProtKB-KW"/>
</dbReference>
<dbReference type="InterPro" id="IPR007345">
    <property type="entry name" value="Polysacch_pyruvyl_Trfase"/>
</dbReference>
<dbReference type="Pfam" id="PF04230">
    <property type="entry name" value="PS_pyruv_trans"/>
    <property type="match status" value="1"/>
</dbReference>
<keyword evidence="2" id="KW-0808">Transferase</keyword>
<feature type="domain" description="Polysaccharide pyruvyl transferase" evidence="1">
    <location>
        <begin position="13"/>
        <end position="283"/>
    </location>
</feature>
<evidence type="ECO:0000313" key="2">
    <source>
        <dbReference type="EMBL" id="MEA5441695.1"/>
    </source>
</evidence>
<dbReference type="PANTHER" id="PTHR36836">
    <property type="entry name" value="COLANIC ACID BIOSYNTHESIS PROTEIN WCAK"/>
    <property type="match status" value="1"/>
</dbReference>
<organism evidence="2 3">
    <name type="scientific">Cyanobium gracile UHCC 0281</name>
    <dbReference type="NCBI Taxonomy" id="3110309"/>
    <lineage>
        <taxon>Bacteria</taxon>
        <taxon>Bacillati</taxon>
        <taxon>Cyanobacteriota</taxon>
        <taxon>Cyanophyceae</taxon>
        <taxon>Synechococcales</taxon>
        <taxon>Prochlorococcaceae</taxon>
        <taxon>Cyanobium</taxon>
    </lineage>
</organism>
<sequence>MRALICGYYGEHNLGDDALLQVLLGQLPAGCVPLVTAHDQDLVHDRFGVETTDRRRLGGVIAALGRCQALVLGGGSLLQDTTSFQSLLYYGALMLAARLRGQPVILWGQGLGPLRRRRSRALVRRLLPLATAISWRDDSSAAQARAWGVEASVGSDPVWALPAQPWSGRGGPIVLCFRPVQQLNGAAWIPYLQALERLALAADREVLWLPFHQDQDRGLLARLIQQDLLGEALASRSRELAVQTPEDAMDAFRQAGLVLAMRLHGLILAALAGSPCAALSYDPKVAAAAAGIGCPCQELEAPTDGHLQSTWAAVLDTPPQTAGIAALQRSSHVHRQVLAALQDGVPPS</sequence>
<evidence type="ECO:0000259" key="1">
    <source>
        <dbReference type="Pfam" id="PF04230"/>
    </source>
</evidence>
<keyword evidence="3" id="KW-1185">Reference proteome</keyword>
<proteinExistence type="predicted"/>
<dbReference type="RefSeq" id="WP_323355810.1">
    <property type="nucleotide sequence ID" value="NZ_JAYGHY010000007.1"/>
</dbReference>
<dbReference type="EMBL" id="JAYGHY010000007">
    <property type="protein sequence ID" value="MEA5441695.1"/>
    <property type="molecule type" value="Genomic_DNA"/>
</dbReference>
<dbReference type="NCBIfam" id="TIGR03609">
    <property type="entry name" value="S_layer_CsaB"/>
    <property type="match status" value="1"/>
</dbReference>
<dbReference type="Proteomes" id="UP001302329">
    <property type="component" value="Unassembled WGS sequence"/>
</dbReference>
<dbReference type="InterPro" id="IPR019896">
    <property type="entry name" value="Polysacch_pyruvyl_Trfase_CsaB"/>
</dbReference>
<reference evidence="2 3" key="1">
    <citation type="submission" date="2023-12" db="EMBL/GenBank/DDBJ databases">
        <title>Baltic Sea Cyanobacteria.</title>
        <authorList>
            <person name="Delbaje E."/>
            <person name="Fewer D.P."/>
            <person name="Shishido T.K."/>
        </authorList>
    </citation>
    <scope>NUCLEOTIDE SEQUENCE [LARGE SCALE GENOMIC DNA]</scope>
    <source>
        <strain evidence="2 3">UHCC 0281</strain>
    </source>
</reference>
<comment type="caution">
    <text evidence="2">The sequence shown here is derived from an EMBL/GenBank/DDBJ whole genome shotgun (WGS) entry which is preliminary data.</text>
</comment>
<gene>
    <name evidence="2" type="primary">csaB</name>
    <name evidence="2" type="ORF">VB739_03920</name>
</gene>
<dbReference type="PANTHER" id="PTHR36836:SF1">
    <property type="entry name" value="COLANIC ACID BIOSYNTHESIS PROTEIN WCAK"/>
    <property type="match status" value="1"/>
</dbReference>
<protein>
    <submittedName>
        <fullName evidence="2">Polysaccharide pyruvyl transferase CsaB</fullName>
    </submittedName>
</protein>
<name>A0ABU5STK2_9CYAN</name>
<evidence type="ECO:0000313" key="3">
    <source>
        <dbReference type="Proteomes" id="UP001302329"/>
    </source>
</evidence>